<proteinExistence type="predicted"/>
<dbReference type="Pfam" id="PF13489">
    <property type="entry name" value="Methyltransf_23"/>
    <property type="match status" value="1"/>
</dbReference>
<organism evidence="1 2">
    <name type="scientific">candidate division GN15 bacterium</name>
    <dbReference type="NCBI Taxonomy" id="2072418"/>
    <lineage>
        <taxon>Bacteria</taxon>
        <taxon>candidate division GN15</taxon>
    </lineage>
</organism>
<sequence>MALDIEALIASLESFYSMRGKSVLHVGAGGGQFVEYLKPAGKVVGIDSDPQAIALLNTALERTGMTDRYTVVQSDWLTVAERAEVVYFEFCLHEMADPMAALRHAQTLAPEIMIADHALESKWSWYAGETEKITRSWNAIRQFGIKREASFAAIHRFRDYEELQARLQGPEEPTVTRIQELAGKTNIEIEVPYRLAVV</sequence>
<comment type="caution">
    <text evidence="1">The sequence shown here is derived from an EMBL/GenBank/DDBJ whole genome shotgun (WGS) entry which is preliminary data.</text>
</comment>
<dbReference type="CDD" id="cd02440">
    <property type="entry name" value="AdoMet_MTases"/>
    <property type="match status" value="1"/>
</dbReference>
<dbReference type="SUPFAM" id="SSF53335">
    <property type="entry name" value="S-adenosyl-L-methionine-dependent methyltransferases"/>
    <property type="match status" value="1"/>
</dbReference>
<evidence type="ECO:0000313" key="2">
    <source>
        <dbReference type="Proteomes" id="UP000250918"/>
    </source>
</evidence>
<dbReference type="AlphaFoldDB" id="A0A855XDC9"/>
<accession>A0A855XDC9</accession>
<dbReference type="Gene3D" id="3.40.50.150">
    <property type="entry name" value="Vaccinia Virus protein VP39"/>
    <property type="match status" value="1"/>
</dbReference>
<dbReference type="InterPro" id="IPR029063">
    <property type="entry name" value="SAM-dependent_MTases_sf"/>
</dbReference>
<dbReference type="Proteomes" id="UP000250918">
    <property type="component" value="Unassembled WGS sequence"/>
</dbReference>
<name>A0A855XDC9_9BACT</name>
<reference evidence="1 2" key="1">
    <citation type="journal article" date="2018" name="ISME J.">
        <title>A methanotrophic archaeon couples anaerobic oxidation of methane to Fe(III) reduction.</title>
        <authorList>
            <person name="Cai C."/>
            <person name="Leu A.O."/>
            <person name="Xie G.J."/>
            <person name="Guo J."/>
            <person name="Feng Y."/>
            <person name="Zhao J.X."/>
            <person name="Tyson G.W."/>
            <person name="Yuan Z."/>
            <person name="Hu S."/>
        </authorList>
    </citation>
    <scope>NUCLEOTIDE SEQUENCE [LARGE SCALE GENOMIC DNA]</scope>
    <source>
        <strain evidence="1">FeB_12</strain>
    </source>
</reference>
<protein>
    <recommendedName>
        <fullName evidence="3">Class I SAM-dependent methyltransferase</fullName>
    </recommendedName>
</protein>
<evidence type="ECO:0008006" key="3">
    <source>
        <dbReference type="Google" id="ProtNLM"/>
    </source>
</evidence>
<evidence type="ECO:0000313" key="1">
    <source>
        <dbReference type="EMBL" id="PWB76307.1"/>
    </source>
</evidence>
<gene>
    <name evidence="1" type="ORF">C3F09_00525</name>
</gene>
<dbReference type="EMBL" id="PQAP01000002">
    <property type="protein sequence ID" value="PWB76307.1"/>
    <property type="molecule type" value="Genomic_DNA"/>
</dbReference>